<dbReference type="Proteomes" id="UP000194318">
    <property type="component" value="Unassembled WGS sequence"/>
</dbReference>
<reference evidence="3 6" key="1">
    <citation type="submission" date="2013-05" db="EMBL/GenBank/DDBJ databases">
        <title>Genome Sequence of Streptomyces fradiae.</title>
        <authorList>
            <person name="Kirby R."/>
        </authorList>
    </citation>
    <scope>NUCLEOTIDE SEQUENCE [LARGE SCALE GENOMIC DNA]</scope>
    <source>
        <strain evidence="3 6">ATCC 10745</strain>
    </source>
</reference>
<evidence type="ECO:0000313" key="3">
    <source>
        <dbReference type="EMBL" id="KAF0650241.1"/>
    </source>
</evidence>
<dbReference type="EMBL" id="MIFZ01000327">
    <property type="protein sequence ID" value="OSY49352.1"/>
    <property type="molecule type" value="Genomic_DNA"/>
</dbReference>
<keyword evidence="6" id="KW-1185">Reference proteome</keyword>
<name>A0A1Y2NPC2_STRFR</name>
<feature type="chain" id="PRO_5012327641" description="Dihydrodipicolinate synthase family protein" evidence="2">
    <location>
        <begin position="21"/>
        <end position="438"/>
    </location>
</feature>
<protein>
    <recommendedName>
        <fullName evidence="7">Dihydrodipicolinate synthase family protein</fullName>
    </recommendedName>
</protein>
<organism evidence="4 5">
    <name type="scientific">Streptomyces fradiae ATCC 10745 = DSM 40063</name>
    <dbReference type="NCBI Taxonomy" id="1319510"/>
    <lineage>
        <taxon>Bacteria</taxon>
        <taxon>Bacillati</taxon>
        <taxon>Actinomycetota</taxon>
        <taxon>Actinomycetes</taxon>
        <taxon>Kitasatosporales</taxon>
        <taxon>Streptomycetaceae</taxon>
        <taxon>Streptomyces</taxon>
    </lineage>
</organism>
<evidence type="ECO:0000313" key="6">
    <source>
        <dbReference type="Proteomes" id="UP000731519"/>
    </source>
</evidence>
<feature type="signal peptide" evidence="2">
    <location>
        <begin position="1"/>
        <end position="20"/>
    </location>
</feature>
<gene>
    <name evidence="4" type="ORF">BG846_05041</name>
    <name evidence="3" type="ORF">K701_08790</name>
</gene>
<dbReference type="Gene3D" id="3.20.20.70">
    <property type="entry name" value="Aldolase class I"/>
    <property type="match status" value="1"/>
</dbReference>
<dbReference type="Proteomes" id="UP000731519">
    <property type="component" value="Unassembled WGS sequence"/>
</dbReference>
<feature type="compositionally biased region" description="Low complexity" evidence="1">
    <location>
        <begin position="10"/>
        <end position="41"/>
    </location>
</feature>
<dbReference type="SUPFAM" id="SSF51569">
    <property type="entry name" value="Aldolase"/>
    <property type="match status" value="1"/>
</dbReference>
<evidence type="ECO:0000313" key="5">
    <source>
        <dbReference type="Proteomes" id="UP000194318"/>
    </source>
</evidence>
<sequence length="438" mass="45696">MTPAAPGPAPAAASAPTASAAPAAVPAPAVPAGSVPAASPVGTAPAASAPAVVRLPNPDGTTRAYRPRTAPRAFAAGAPLASRTVFSAAHVVADPYADTDPDSPAAVDWDATLAFRRHLWAHGLGVAEAMDTAQRGMGLDWAGAAELIRRSAAEAKAVGGRIACGVGTDQLPGPLTGPAGLDAVRAAYEEQLALVEETGSQAIVMASRALAAAARTPDDYLELYAHLLRQAAEPVILHWLGPMFDPALEGYWGSTDLDAATETFLEVVATHPDKVDGVKISLLDAGREVELRRRLPEGVRCYTGDDFHYPELIAGDERGFSHALLGVFDPLGPLAAEAVRVLDTGDTEGFRALLDPTVELSRHLFRAPTRFYKTGVVFLAWLAGHQDHFAMVGGLQSARSLPHLARAYELADGLGLFPDPELAAARMASLLAVYGVNR</sequence>
<dbReference type="InterPro" id="IPR013785">
    <property type="entry name" value="Aldolase_TIM"/>
</dbReference>
<accession>A0A1Y2NPC2</accession>
<evidence type="ECO:0000313" key="4">
    <source>
        <dbReference type="EMBL" id="OSY49352.1"/>
    </source>
</evidence>
<proteinExistence type="predicted"/>
<feature type="region of interest" description="Disordered" evidence="1">
    <location>
        <begin position="1"/>
        <end position="68"/>
    </location>
</feature>
<reference evidence="4 5" key="2">
    <citation type="submission" date="2016-09" db="EMBL/GenBank/DDBJ databases">
        <title>Streptomyces fradiae DSM40063, a candidate organism with high potential of specific P450 cytochromes.</title>
        <authorList>
            <person name="Grumaz C."/>
            <person name="Vainshtein Y."/>
            <person name="Kirstahler P."/>
            <person name="Sohn K."/>
        </authorList>
    </citation>
    <scope>NUCLEOTIDE SEQUENCE [LARGE SCALE GENOMIC DNA]</scope>
    <source>
        <strain evidence="4 5">DSM 40063</strain>
    </source>
</reference>
<dbReference type="InterPro" id="IPR009334">
    <property type="entry name" value="DUF993"/>
</dbReference>
<comment type="caution">
    <text evidence="4">The sequence shown here is derived from an EMBL/GenBank/DDBJ whole genome shotgun (WGS) entry which is preliminary data.</text>
</comment>
<dbReference type="AlphaFoldDB" id="A0A1Y2NPC2"/>
<dbReference type="EMBL" id="ASYR01000009">
    <property type="protein sequence ID" value="KAF0650241.1"/>
    <property type="molecule type" value="Genomic_DNA"/>
</dbReference>
<keyword evidence="2" id="KW-0732">Signal</keyword>
<evidence type="ECO:0008006" key="7">
    <source>
        <dbReference type="Google" id="ProtNLM"/>
    </source>
</evidence>
<dbReference type="Pfam" id="PF06187">
    <property type="entry name" value="DUF993"/>
    <property type="match status" value="1"/>
</dbReference>
<evidence type="ECO:0000256" key="1">
    <source>
        <dbReference type="SAM" id="MobiDB-lite"/>
    </source>
</evidence>
<evidence type="ECO:0000256" key="2">
    <source>
        <dbReference type="SAM" id="SignalP"/>
    </source>
</evidence>